<dbReference type="InterPro" id="IPR050596">
    <property type="entry name" value="AspAT/PAT-like"/>
</dbReference>
<dbReference type="CDD" id="cd00609">
    <property type="entry name" value="AAT_like"/>
    <property type="match status" value="1"/>
</dbReference>
<proteinExistence type="inferred from homology"/>
<protein>
    <recommendedName>
        <fullName evidence="6">Aminotransferase class I/classII large domain-containing protein</fullName>
    </recommendedName>
</protein>
<sequence length="442" mass="48685">MKAWRRLAPLWPHRSPSIPISSTNSWPRRQVATGRFLKSLAGVSMASPKVWRGVATESKRIQATDEPCIVMMQGLLKGKSDVSKLSQGVVHWQPPLEALDAARKAIEDPTVHGYGNDEGSMELRDAVKEKLKKENNITESEVIITTGANQAFANLVVALTDEEDTVIMFAPYYFNHKMAVQMTGGSRNLELGAVDPETLIPSPEWVEKRLADDSKGVKMVVLCSPCNPTGVVIPEETLRSISEACKKAGVWLVIDNTYEYFTYGDAKHSTLEDSHICNIFSFSKAYGMMGWRMGYVAYPPNIRSALLKAQDTIPICPTQISERVALGALQAGRPYVDQNLPSVVKNRDTIISALQPLRVIGGQGAIYLMAELPEKYRDCDIEVVKWLIDTHHLAVIPGTSCGAPGFIRLSYANIVGDAMELAAERLRTAIQALLSDDAPKFK</sequence>
<dbReference type="PANTHER" id="PTHR46383">
    <property type="entry name" value="ASPARTATE AMINOTRANSFERASE"/>
    <property type="match status" value="1"/>
</dbReference>
<comment type="cofactor">
    <cofactor evidence="1">
        <name>pyridoxal 5'-phosphate</name>
        <dbReference type="ChEBI" id="CHEBI:597326"/>
    </cofactor>
</comment>
<organism evidence="7">
    <name type="scientific">Lotharella globosa</name>
    <dbReference type="NCBI Taxonomy" id="91324"/>
    <lineage>
        <taxon>Eukaryota</taxon>
        <taxon>Sar</taxon>
        <taxon>Rhizaria</taxon>
        <taxon>Cercozoa</taxon>
        <taxon>Chlorarachniophyceae</taxon>
        <taxon>Lotharella</taxon>
    </lineage>
</organism>
<accession>A0A7S3Z8H2</accession>
<name>A0A7S3Z8H2_9EUKA</name>
<keyword evidence="5" id="KW-0663">Pyridoxal phosphate</keyword>
<keyword evidence="4" id="KW-0808">Transferase</keyword>
<evidence type="ECO:0000256" key="5">
    <source>
        <dbReference type="ARBA" id="ARBA00022898"/>
    </source>
</evidence>
<dbReference type="Gene3D" id="3.40.640.10">
    <property type="entry name" value="Type I PLP-dependent aspartate aminotransferase-like (Major domain)"/>
    <property type="match status" value="1"/>
</dbReference>
<evidence type="ECO:0000256" key="3">
    <source>
        <dbReference type="ARBA" id="ARBA00022576"/>
    </source>
</evidence>
<dbReference type="PROSITE" id="PS00105">
    <property type="entry name" value="AA_TRANSFER_CLASS_1"/>
    <property type="match status" value="1"/>
</dbReference>
<dbReference type="GO" id="GO:0006520">
    <property type="term" value="P:amino acid metabolic process"/>
    <property type="evidence" value="ECO:0007669"/>
    <property type="project" value="InterPro"/>
</dbReference>
<gene>
    <name evidence="7" type="ORF">LGLO00237_LOCUS26928</name>
</gene>
<reference evidence="7" key="1">
    <citation type="submission" date="2021-01" db="EMBL/GenBank/DDBJ databases">
        <authorList>
            <person name="Corre E."/>
            <person name="Pelletier E."/>
            <person name="Niang G."/>
            <person name="Scheremetjew M."/>
            <person name="Finn R."/>
            <person name="Kale V."/>
            <person name="Holt S."/>
            <person name="Cochrane G."/>
            <person name="Meng A."/>
            <person name="Brown T."/>
            <person name="Cohen L."/>
        </authorList>
    </citation>
    <scope>NUCLEOTIDE SEQUENCE</scope>
    <source>
        <strain evidence="7">CCCM811</strain>
    </source>
</reference>
<keyword evidence="3" id="KW-0032">Aminotransferase</keyword>
<dbReference type="PANTHER" id="PTHR46383:SF5">
    <property type="entry name" value="AMINOTRANSFERASE CLASS I_CLASSII DOMAIN-CONTAINING PROTEIN"/>
    <property type="match status" value="1"/>
</dbReference>
<dbReference type="Pfam" id="PF00155">
    <property type="entry name" value="Aminotran_1_2"/>
    <property type="match status" value="1"/>
</dbReference>
<evidence type="ECO:0000313" key="7">
    <source>
        <dbReference type="EMBL" id="CAE0675152.1"/>
    </source>
</evidence>
<feature type="domain" description="Aminotransferase class I/classII large" evidence="6">
    <location>
        <begin position="81"/>
        <end position="426"/>
    </location>
</feature>
<dbReference type="GO" id="GO:0030170">
    <property type="term" value="F:pyridoxal phosphate binding"/>
    <property type="evidence" value="ECO:0007669"/>
    <property type="project" value="InterPro"/>
</dbReference>
<dbReference type="InterPro" id="IPR004838">
    <property type="entry name" value="NHTrfase_class1_PyrdxlP-BS"/>
</dbReference>
<dbReference type="InterPro" id="IPR015424">
    <property type="entry name" value="PyrdxlP-dep_Trfase"/>
</dbReference>
<comment type="similarity">
    <text evidence="2">Belongs to the class-I pyridoxal-phosphate-dependent aminotransferase family.</text>
</comment>
<dbReference type="SUPFAM" id="SSF53383">
    <property type="entry name" value="PLP-dependent transferases"/>
    <property type="match status" value="1"/>
</dbReference>
<evidence type="ECO:0000256" key="1">
    <source>
        <dbReference type="ARBA" id="ARBA00001933"/>
    </source>
</evidence>
<dbReference type="GO" id="GO:0008483">
    <property type="term" value="F:transaminase activity"/>
    <property type="evidence" value="ECO:0007669"/>
    <property type="project" value="UniProtKB-KW"/>
</dbReference>
<dbReference type="InterPro" id="IPR015421">
    <property type="entry name" value="PyrdxlP-dep_Trfase_major"/>
</dbReference>
<evidence type="ECO:0000259" key="6">
    <source>
        <dbReference type="Pfam" id="PF00155"/>
    </source>
</evidence>
<dbReference type="EMBL" id="HBIV01037825">
    <property type="protein sequence ID" value="CAE0675152.1"/>
    <property type="molecule type" value="Transcribed_RNA"/>
</dbReference>
<evidence type="ECO:0000256" key="4">
    <source>
        <dbReference type="ARBA" id="ARBA00022679"/>
    </source>
</evidence>
<dbReference type="InterPro" id="IPR004839">
    <property type="entry name" value="Aminotransferase_I/II_large"/>
</dbReference>
<evidence type="ECO:0000256" key="2">
    <source>
        <dbReference type="ARBA" id="ARBA00007441"/>
    </source>
</evidence>
<dbReference type="AlphaFoldDB" id="A0A7S3Z8H2"/>